<feature type="region of interest" description="Disordered" evidence="1">
    <location>
        <begin position="76"/>
        <end position="135"/>
    </location>
</feature>
<comment type="caution">
    <text evidence="2">The sequence shown here is derived from an EMBL/GenBank/DDBJ whole genome shotgun (WGS) entry which is preliminary data.</text>
</comment>
<keyword evidence="3" id="KW-1185">Reference proteome</keyword>
<dbReference type="Proteomes" id="UP001301769">
    <property type="component" value="Unassembled WGS sequence"/>
</dbReference>
<protein>
    <submittedName>
        <fullName evidence="2">Uncharacterized protein</fullName>
    </submittedName>
</protein>
<reference evidence="2" key="2">
    <citation type="submission" date="2023-05" db="EMBL/GenBank/DDBJ databases">
        <authorList>
            <consortium name="Lawrence Berkeley National Laboratory"/>
            <person name="Steindorff A."/>
            <person name="Hensen N."/>
            <person name="Bonometti L."/>
            <person name="Westerberg I."/>
            <person name="Brannstrom I.O."/>
            <person name="Guillou S."/>
            <person name="Cros-Aarteil S."/>
            <person name="Calhoun S."/>
            <person name="Haridas S."/>
            <person name="Kuo A."/>
            <person name="Mondo S."/>
            <person name="Pangilinan J."/>
            <person name="Riley R."/>
            <person name="Labutti K."/>
            <person name="Andreopoulos B."/>
            <person name="Lipzen A."/>
            <person name="Chen C."/>
            <person name="Yanf M."/>
            <person name="Daum C."/>
            <person name="Ng V."/>
            <person name="Clum A."/>
            <person name="Ohm R."/>
            <person name="Martin F."/>
            <person name="Silar P."/>
            <person name="Natvig D."/>
            <person name="Lalanne C."/>
            <person name="Gautier V."/>
            <person name="Ament-Velasquez S.L."/>
            <person name="Kruys A."/>
            <person name="Hutchinson M.I."/>
            <person name="Powell A.J."/>
            <person name="Barry K."/>
            <person name="Miller A.N."/>
            <person name="Grigoriev I.V."/>
            <person name="Debuchy R."/>
            <person name="Gladieux P."/>
            <person name="Thoren M.H."/>
            <person name="Johannesson H."/>
        </authorList>
    </citation>
    <scope>NUCLEOTIDE SEQUENCE</scope>
    <source>
        <strain evidence="2">PSN293</strain>
    </source>
</reference>
<reference evidence="2" key="1">
    <citation type="journal article" date="2023" name="Mol. Phylogenet. Evol.">
        <title>Genome-scale phylogeny and comparative genomics of the fungal order Sordariales.</title>
        <authorList>
            <person name="Hensen N."/>
            <person name="Bonometti L."/>
            <person name="Westerberg I."/>
            <person name="Brannstrom I.O."/>
            <person name="Guillou S."/>
            <person name="Cros-Aarteil S."/>
            <person name="Calhoun S."/>
            <person name="Haridas S."/>
            <person name="Kuo A."/>
            <person name="Mondo S."/>
            <person name="Pangilinan J."/>
            <person name="Riley R."/>
            <person name="LaButti K."/>
            <person name="Andreopoulos B."/>
            <person name="Lipzen A."/>
            <person name="Chen C."/>
            <person name="Yan M."/>
            <person name="Daum C."/>
            <person name="Ng V."/>
            <person name="Clum A."/>
            <person name="Steindorff A."/>
            <person name="Ohm R.A."/>
            <person name="Martin F."/>
            <person name="Silar P."/>
            <person name="Natvig D.O."/>
            <person name="Lalanne C."/>
            <person name="Gautier V."/>
            <person name="Ament-Velasquez S.L."/>
            <person name="Kruys A."/>
            <person name="Hutchinson M.I."/>
            <person name="Powell A.J."/>
            <person name="Barry K."/>
            <person name="Miller A.N."/>
            <person name="Grigoriev I.V."/>
            <person name="Debuchy R."/>
            <person name="Gladieux P."/>
            <person name="Hiltunen Thoren M."/>
            <person name="Johannesson H."/>
        </authorList>
    </citation>
    <scope>NUCLEOTIDE SEQUENCE</scope>
    <source>
        <strain evidence="2">PSN293</strain>
    </source>
</reference>
<dbReference type="AlphaFoldDB" id="A0AAN7AYT4"/>
<accession>A0AAN7AYT4</accession>
<evidence type="ECO:0000256" key="1">
    <source>
        <dbReference type="SAM" id="MobiDB-lite"/>
    </source>
</evidence>
<gene>
    <name evidence="2" type="ORF">QBC37DRAFT_300804</name>
</gene>
<name>A0AAN7AYT4_9PEZI</name>
<sequence length="150" mass="15808">MDDYGDGEHALDPEEEQGARAPVSPRALDKIRPRRKKAALVATKTHRQRAEGVPRREAARSAIGGPAIIRNLARKAAESGGAVPDSIAQVLRPTPGREAAQTTDMPAPETSQGVQNPQSESLDPARDAGTPSVVASFGREAARSVFVANP</sequence>
<feature type="compositionally biased region" description="Polar residues" evidence="1">
    <location>
        <begin position="100"/>
        <end position="121"/>
    </location>
</feature>
<feature type="compositionally biased region" description="Basic and acidic residues" evidence="1">
    <location>
        <begin position="1"/>
        <end position="12"/>
    </location>
</feature>
<proteinExistence type="predicted"/>
<feature type="compositionally biased region" description="Basic and acidic residues" evidence="1">
    <location>
        <begin position="48"/>
        <end position="59"/>
    </location>
</feature>
<evidence type="ECO:0000313" key="2">
    <source>
        <dbReference type="EMBL" id="KAK4206436.1"/>
    </source>
</evidence>
<feature type="region of interest" description="Disordered" evidence="1">
    <location>
        <begin position="1"/>
        <end position="59"/>
    </location>
</feature>
<organism evidence="2 3">
    <name type="scientific">Rhypophila decipiens</name>
    <dbReference type="NCBI Taxonomy" id="261697"/>
    <lineage>
        <taxon>Eukaryota</taxon>
        <taxon>Fungi</taxon>
        <taxon>Dikarya</taxon>
        <taxon>Ascomycota</taxon>
        <taxon>Pezizomycotina</taxon>
        <taxon>Sordariomycetes</taxon>
        <taxon>Sordariomycetidae</taxon>
        <taxon>Sordariales</taxon>
        <taxon>Naviculisporaceae</taxon>
        <taxon>Rhypophila</taxon>
    </lineage>
</organism>
<evidence type="ECO:0000313" key="3">
    <source>
        <dbReference type="Proteomes" id="UP001301769"/>
    </source>
</evidence>
<feature type="non-terminal residue" evidence="2">
    <location>
        <position position="150"/>
    </location>
</feature>
<dbReference type="EMBL" id="MU858413">
    <property type="protein sequence ID" value="KAK4206436.1"/>
    <property type="molecule type" value="Genomic_DNA"/>
</dbReference>